<dbReference type="Proteomes" id="UP000009136">
    <property type="component" value="Chromosome 14"/>
</dbReference>
<gene>
    <name evidence="9 11" type="primary">NRBP2</name>
</gene>
<evidence type="ECO:0000313" key="11">
    <source>
        <dbReference type="VGNC" id="VGNC:32256"/>
    </source>
</evidence>
<evidence type="ECO:0000256" key="4">
    <source>
        <dbReference type="ARBA" id="ARBA00022902"/>
    </source>
</evidence>
<dbReference type="GO" id="GO:0016242">
    <property type="term" value="P:negative regulation of macroautophagy"/>
    <property type="evidence" value="ECO:0007669"/>
    <property type="project" value="Ensembl"/>
</dbReference>
<dbReference type="InterPro" id="IPR011009">
    <property type="entry name" value="Kinase-like_dom_sf"/>
</dbReference>
<evidence type="ECO:0000256" key="5">
    <source>
        <dbReference type="ARBA" id="ARBA00055098"/>
    </source>
</evidence>
<dbReference type="Gene3D" id="3.30.200.20">
    <property type="entry name" value="Phosphorylase Kinase, domain 1"/>
    <property type="match status" value="1"/>
</dbReference>
<comment type="function">
    <text evidence="5">May regulate apoptosis of neural progenitor cells during their differentiation.</text>
</comment>
<keyword evidence="2" id="KW-0963">Cytoplasm</keyword>
<dbReference type="InterPro" id="IPR042697">
    <property type="entry name" value="NRBP2_PK"/>
</dbReference>
<feature type="compositionally biased region" description="Acidic residues" evidence="7">
    <location>
        <begin position="18"/>
        <end position="28"/>
    </location>
</feature>
<keyword evidence="4" id="KW-0524">Neurogenesis</keyword>
<dbReference type="OrthoDB" id="1034557at2759"/>
<dbReference type="PANTHER" id="PTHR13902">
    <property type="entry name" value="SERINE/THREONINE-PROTEIN KINASE WNK WITH NO LYSINE -RELATED"/>
    <property type="match status" value="1"/>
</dbReference>
<dbReference type="Pfam" id="PF00069">
    <property type="entry name" value="Pkinase"/>
    <property type="match status" value="1"/>
</dbReference>
<keyword evidence="3" id="KW-0597">Phosphoprotein</keyword>
<feature type="region of interest" description="Disordered" evidence="7">
    <location>
        <begin position="1"/>
        <end position="31"/>
    </location>
</feature>
<evidence type="ECO:0000313" key="10">
    <source>
        <dbReference type="Proteomes" id="UP000009136"/>
    </source>
</evidence>
<dbReference type="CTD" id="340371"/>
<evidence type="ECO:0000256" key="6">
    <source>
        <dbReference type="ARBA" id="ARBA00067126"/>
    </source>
</evidence>
<feature type="domain" description="Protein kinase" evidence="8">
    <location>
        <begin position="36"/>
        <end position="304"/>
    </location>
</feature>
<dbReference type="AlphaFoldDB" id="A0A3Q1N4M9"/>
<feature type="region of interest" description="Disordered" evidence="7">
    <location>
        <begin position="447"/>
        <end position="466"/>
    </location>
</feature>
<dbReference type="Gene3D" id="1.10.510.10">
    <property type="entry name" value="Transferase(Phosphotransferase) domain 1"/>
    <property type="match status" value="1"/>
</dbReference>
<keyword evidence="10" id="KW-1185">Reference proteome</keyword>
<dbReference type="GO" id="GO:0005737">
    <property type="term" value="C:cytoplasm"/>
    <property type="evidence" value="ECO:0007669"/>
    <property type="project" value="UniProtKB-SubCell"/>
</dbReference>
<dbReference type="Ensembl" id="ENSBTAT00000086809.3">
    <property type="protein sequence ID" value="ENSBTAP00000064804.2"/>
    <property type="gene ID" value="ENSBTAG00000008079.8"/>
</dbReference>
<dbReference type="GO" id="GO:0004672">
    <property type="term" value="F:protein kinase activity"/>
    <property type="evidence" value="ECO:0007669"/>
    <property type="project" value="InterPro"/>
</dbReference>
<evidence type="ECO:0000313" key="9">
    <source>
        <dbReference type="Ensembl" id="ENSBTAP00000064804.2"/>
    </source>
</evidence>
<feature type="region of interest" description="Disordered" evidence="7">
    <location>
        <begin position="513"/>
        <end position="553"/>
    </location>
</feature>
<dbReference type="Bgee" id="ENSBTAG00000008079">
    <property type="expression patterns" value="Expressed in midbrain and 103 other cell types or tissues"/>
</dbReference>
<evidence type="ECO:0000256" key="3">
    <source>
        <dbReference type="ARBA" id="ARBA00022553"/>
    </source>
</evidence>
<reference evidence="9" key="2">
    <citation type="submission" date="2025-08" db="UniProtKB">
        <authorList>
            <consortium name="Ensembl"/>
        </authorList>
    </citation>
    <scope>IDENTIFICATION</scope>
    <source>
        <strain evidence="9">Hereford</strain>
    </source>
</reference>
<dbReference type="GeneID" id="504664"/>
<organism evidence="9 10">
    <name type="scientific">Bos taurus</name>
    <name type="common">Bovine</name>
    <dbReference type="NCBI Taxonomy" id="9913"/>
    <lineage>
        <taxon>Eukaryota</taxon>
        <taxon>Metazoa</taxon>
        <taxon>Chordata</taxon>
        <taxon>Craniata</taxon>
        <taxon>Vertebrata</taxon>
        <taxon>Euteleostomi</taxon>
        <taxon>Mammalia</taxon>
        <taxon>Eutheria</taxon>
        <taxon>Laurasiatheria</taxon>
        <taxon>Artiodactyla</taxon>
        <taxon>Ruminantia</taxon>
        <taxon>Pecora</taxon>
        <taxon>Bovidae</taxon>
        <taxon>Bovinae</taxon>
        <taxon>Bos</taxon>
    </lineage>
</organism>
<dbReference type="SUPFAM" id="SSF56112">
    <property type="entry name" value="Protein kinase-like (PK-like)"/>
    <property type="match status" value="1"/>
</dbReference>
<dbReference type="GeneTree" id="ENSGT00940000160430"/>
<feature type="compositionally biased region" description="Basic and acidic residues" evidence="7">
    <location>
        <begin position="7"/>
        <end position="17"/>
    </location>
</feature>
<dbReference type="PROSITE" id="PS50011">
    <property type="entry name" value="PROTEIN_KINASE_DOM"/>
    <property type="match status" value="1"/>
</dbReference>
<dbReference type="RefSeq" id="XP_005215201.1">
    <property type="nucleotide sequence ID" value="XM_005215144.5"/>
</dbReference>
<proteinExistence type="predicted"/>
<feature type="compositionally biased region" description="Low complexity" evidence="7">
    <location>
        <begin position="519"/>
        <end position="531"/>
    </location>
</feature>
<evidence type="ECO:0000256" key="1">
    <source>
        <dbReference type="ARBA" id="ARBA00004496"/>
    </source>
</evidence>
<evidence type="ECO:0000256" key="7">
    <source>
        <dbReference type="SAM" id="MobiDB-lite"/>
    </source>
</evidence>
<dbReference type="VGNC" id="VGNC:32256">
    <property type="gene designation" value="NRBP2"/>
</dbReference>
<dbReference type="GO" id="GO:0043524">
    <property type="term" value="P:negative regulation of neuron apoptotic process"/>
    <property type="evidence" value="ECO:0007669"/>
    <property type="project" value="Ensembl"/>
</dbReference>
<evidence type="ECO:0000259" key="8">
    <source>
        <dbReference type="PROSITE" id="PS50011"/>
    </source>
</evidence>
<dbReference type="InterPro" id="IPR000719">
    <property type="entry name" value="Prot_kinase_dom"/>
</dbReference>
<protein>
    <recommendedName>
        <fullName evidence="6">Nuclear receptor-binding protein 2</fullName>
    </recommendedName>
</protein>
<accession>A0A3Q1N4M9</accession>
<sequence>MAAPELVPRRGREREREDESEDESDILEESPCGRWQKRREQVNQGNMPGVQSTFLAMDTEEGVEVVWNELHFADRKAFLVHEEKIQTMFEQLALVDHPNIVKLHKYWLDASESRARVIFITEYVSSGSLKQFLKKTKKNHKAMNARAWKRWCTQILSALSFLHACSPPIIHGNLTSDTIFIQHNGLIKIGSVWHRIFSNALPDDLRSPIRVEREEPRNLHFFPPEYGEVADGTAVDIFSFGMCALEMAVLEIQANGDTRVTEEAITRARHSLSDPNMREFILSCLARDPARRPSAHNLLFHRVLFEVHSLKLLAAHCFIQHQYLMPENVVEEKTKAMDPHAVLAEIPRPPWPPLQWRYSEVSCLELDKFLEDVRNGIYPLMNFAAARPLGLPRVLAPPTEEAPKAKTPTPEPFDSETRKVIQMQCNLERSEDQARWHVSLGWGAGAAAGRDAEAGGEGPGQPEPTTPSCLHLLSSLCSWCWRTGFIGSSPMTCSQPTVPKTWPPSWCTTASSTRTIGRSWPPSWTAPSSSTVELSRDLDSPQGPKPPGSQPLGSLGKLGIGPCSWVGNQGPCLPVCLLARTSPRIAPTALGWG</sequence>
<reference evidence="9" key="1">
    <citation type="submission" date="2018-03" db="EMBL/GenBank/DDBJ databases">
        <title>ARS-UCD1.2.</title>
        <authorList>
            <person name="Rosen B.D."/>
            <person name="Bickhart D.M."/>
            <person name="Koren S."/>
            <person name="Schnabel R.D."/>
            <person name="Hall R."/>
            <person name="Zimin A."/>
            <person name="Dreischer C."/>
            <person name="Schultheiss S."/>
            <person name="Schroeder S.G."/>
            <person name="Elsik C.G."/>
            <person name="Couldrey C."/>
            <person name="Liu G.E."/>
            <person name="Van Tassell C.P."/>
            <person name="Phillippy A.M."/>
            <person name="Smith T.P.L."/>
            <person name="Medrano J.F."/>
        </authorList>
    </citation>
    <scope>NUCLEOTIDE SEQUENCE [LARGE SCALE GENOMIC DNA]</scope>
    <source>
        <strain evidence="9">Hereford</strain>
    </source>
</reference>
<comment type="subcellular location">
    <subcellularLocation>
        <location evidence="1">Cytoplasm</location>
    </subcellularLocation>
</comment>
<dbReference type="GO" id="GO:0005524">
    <property type="term" value="F:ATP binding"/>
    <property type="evidence" value="ECO:0007669"/>
    <property type="project" value="InterPro"/>
</dbReference>
<evidence type="ECO:0000256" key="2">
    <source>
        <dbReference type="ARBA" id="ARBA00022490"/>
    </source>
</evidence>
<dbReference type="FunFam" id="3.30.200.20:FF:000098">
    <property type="entry name" value="Nuclear receptor-binding protein 1"/>
    <property type="match status" value="1"/>
</dbReference>
<dbReference type="InterPro" id="IPR050588">
    <property type="entry name" value="WNK_Ser-Thr_kinase"/>
</dbReference>
<dbReference type="GO" id="GO:0030182">
    <property type="term" value="P:neuron differentiation"/>
    <property type="evidence" value="ECO:0007669"/>
    <property type="project" value="Ensembl"/>
</dbReference>
<name>A0A3Q1N4M9_BOVIN</name>
<reference evidence="9" key="3">
    <citation type="submission" date="2025-09" db="UniProtKB">
        <authorList>
            <consortium name="Ensembl"/>
        </authorList>
    </citation>
    <scope>IDENTIFICATION</scope>
    <source>
        <strain evidence="9">Hereford</strain>
    </source>
</reference>
<dbReference type="FunFam" id="1.10.510.10:FF:000266">
    <property type="entry name" value="nuclear receptor-binding protein 2"/>
    <property type="match status" value="1"/>
</dbReference>
<dbReference type="CDD" id="cd14035">
    <property type="entry name" value="PK_MADML"/>
    <property type="match status" value="1"/>
</dbReference>
<dbReference type="VEuPathDB" id="HostDB:ENSBTAG00000008079"/>